<keyword evidence="2" id="KW-1185">Reference proteome</keyword>
<evidence type="ECO:0000313" key="2">
    <source>
        <dbReference type="Proteomes" id="UP000002010"/>
    </source>
</evidence>
<reference evidence="1 2" key="1">
    <citation type="journal article" date="2009" name="PLoS Genet.">
        <title>The complete genome and proteome of Laribacter hongkongensis reveal potential mechanisms for adaptations to different temperatures and habitats.</title>
        <authorList>
            <person name="Woo P.C."/>
            <person name="Lau S.K."/>
            <person name="Tse H."/>
            <person name="Teng J.L."/>
            <person name="Curreem S.O."/>
            <person name="Tsang A.K."/>
            <person name="Fan R.Y."/>
            <person name="Wong G.K."/>
            <person name="Huang Y."/>
            <person name="Loman N.J."/>
            <person name="Snyder L.A."/>
            <person name="Cai J.J."/>
            <person name="Huang J.D."/>
            <person name="Mak W."/>
            <person name="Pallen M.J."/>
            <person name="Lok S."/>
            <person name="Yuen K.Y."/>
        </authorList>
    </citation>
    <scope>NUCLEOTIDE SEQUENCE [LARGE SCALE GENOMIC DNA]</scope>
    <source>
        <strain evidence="1 2">HLHK9</strain>
    </source>
</reference>
<dbReference type="HOGENOM" id="CLU_3312013_0_0_4"/>
<dbReference type="EMBL" id="CP001154">
    <property type="protein sequence ID" value="ACO75459.1"/>
    <property type="molecule type" value="Genomic_DNA"/>
</dbReference>
<dbReference type="KEGG" id="lhk:LHK_02477"/>
<sequence>MVSPTVWNRTNQKDVIWYVLLFHLGKDPYHHYNWHFLML</sequence>
<gene>
    <name evidence="1" type="ordered locus">LHK_02477</name>
</gene>
<evidence type="ECO:0000313" key="1">
    <source>
        <dbReference type="EMBL" id="ACO75459.1"/>
    </source>
</evidence>
<organism evidence="1 2">
    <name type="scientific">Laribacter hongkongensis (strain HLHK9)</name>
    <dbReference type="NCBI Taxonomy" id="557598"/>
    <lineage>
        <taxon>Bacteria</taxon>
        <taxon>Pseudomonadati</taxon>
        <taxon>Pseudomonadota</taxon>
        <taxon>Betaproteobacteria</taxon>
        <taxon>Neisseriales</taxon>
        <taxon>Aquaspirillaceae</taxon>
        <taxon>Laribacter</taxon>
    </lineage>
</organism>
<accession>C1DBQ6</accession>
<proteinExistence type="predicted"/>
<name>C1DBQ6_LARHH</name>
<protein>
    <submittedName>
        <fullName evidence="1">Uncharacterized protein</fullName>
    </submittedName>
</protein>
<dbReference type="Proteomes" id="UP000002010">
    <property type="component" value="Chromosome"/>
</dbReference>
<dbReference type="AlphaFoldDB" id="C1DBQ6"/>